<dbReference type="PROSITE" id="PS00028">
    <property type="entry name" value="ZINC_FINGER_C2H2_1"/>
    <property type="match status" value="8"/>
</dbReference>
<feature type="compositionally biased region" description="Pro residues" evidence="11">
    <location>
        <begin position="598"/>
        <end position="608"/>
    </location>
</feature>
<dbReference type="GO" id="GO:0008270">
    <property type="term" value="F:zinc ion binding"/>
    <property type="evidence" value="ECO:0007669"/>
    <property type="project" value="UniProtKB-KW"/>
</dbReference>
<dbReference type="InterPro" id="IPR013087">
    <property type="entry name" value="Znf_C2H2_type"/>
</dbReference>
<dbReference type="Pfam" id="PF12874">
    <property type="entry name" value="zf-met"/>
    <property type="match status" value="1"/>
</dbReference>
<feature type="region of interest" description="Disordered" evidence="11">
    <location>
        <begin position="598"/>
        <end position="621"/>
    </location>
</feature>
<feature type="domain" description="C2H2-type" evidence="12">
    <location>
        <begin position="390"/>
        <end position="417"/>
    </location>
</feature>
<dbReference type="Gene3D" id="3.30.420.10">
    <property type="entry name" value="Ribonuclease H-like superfamily/Ribonuclease H"/>
    <property type="match status" value="1"/>
</dbReference>
<keyword evidence="14" id="KW-1185">Reference proteome</keyword>
<feature type="region of interest" description="Disordered" evidence="11">
    <location>
        <begin position="96"/>
        <end position="128"/>
    </location>
</feature>
<feature type="domain" description="C2H2-type" evidence="12">
    <location>
        <begin position="306"/>
        <end position="333"/>
    </location>
</feature>
<evidence type="ECO:0000256" key="9">
    <source>
        <dbReference type="ARBA" id="ARBA00023242"/>
    </source>
</evidence>
<evidence type="ECO:0000256" key="7">
    <source>
        <dbReference type="ARBA" id="ARBA00023125"/>
    </source>
</evidence>
<dbReference type="GO" id="GO:0005634">
    <property type="term" value="C:nucleus"/>
    <property type="evidence" value="ECO:0007669"/>
    <property type="project" value="UniProtKB-SubCell"/>
</dbReference>
<evidence type="ECO:0000256" key="2">
    <source>
        <dbReference type="ARBA" id="ARBA00006991"/>
    </source>
</evidence>
<evidence type="ECO:0000256" key="11">
    <source>
        <dbReference type="SAM" id="MobiDB-lite"/>
    </source>
</evidence>
<evidence type="ECO:0000256" key="5">
    <source>
        <dbReference type="ARBA" id="ARBA00022771"/>
    </source>
</evidence>
<evidence type="ECO:0000313" key="14">
    <source>
        <dbReference type="Proteomes" id="UP001487740"/>
    </source>
</evidence>
<feature type="domain" description="C2H2-type" evidence="12">
    <location>
        <begin position="278"/>
        <end position="305"/>
    </location>
</feature>
<keyword evidence="5 10" id="KW-0863">Zinc-finger</keyword>
<dbReference type="FunFam" id="3.30.160.60:FF:000446">
    <property type="entry name" value="Zinc finger protein"/>
    <property type="match status" value="1"/>
</dbReference>
<dbReference type="FunFam" id="3.30.160.60:FF:000688">
    <property type="entry name" value="zinc finger protein 197 isoform X1"/>
    <property type="match status" value="1"/>
</dbReference>
<dbReference type="SUPFAM" id="SSF57667">
    <property type="entry name" value="beta-beta-alpha zinc fingers"/>
    <property type="match status" value="4"/>
</dbReference>
<evidence type="ECO:0000256" key="8">
    <source>
        <dbReference type="ARBA" id="ARBA00023163"/>
    </source>
</evidence>
<dbReference type="Pfam" id="PF00096">
    <property type="entry name" value="zf-C2H2"/>
    <property type="match status" value="4"/>
</dbReference>
<protein>
    <recommendedName>
        <fullName evidence="12">C2H2-type domain-containing protein</fullName>
    </recommendedName>
</protein>
<dbReference type="EMBL" id="JARAKH010006375">
    <property type="protein sequence ID" value="KAK8372010.1"/>
    <property type="molecule type" value="Genomic_DNA"/>
</dbReference>
<comment type="caution">
    <text evidence="13">The sequence shown here is derived from an EMBL/GenBank/DDBJ whole genome shotgun (WGS) entry which is preliminary data.</text>
</comment>
<evidence type="ECO:0000313" key="13">
    <source>
        <dbReference type="EMBL" id="KAK8372010.1"/>
    </source>
</evidence>
<gene>
    <name evidence="13" type="ORF">O3P69_011874</name>
</gene>
<dbReference type="PANTHER" id="PTHR24390:SF159">
    <property type="entry name" value="GROWTH FACTOR INDEPENDENT 1 TRANSCRIPTIONAL REPRESSOR"/>
    <property type="match status" value="1"/>
</dbReference>
<dbReference type="Proteomes" id="UP001487740">
    <property type="component" value="Unassembled WGS sequence"/>
</dbReference>
<comment type="similarity">
    <text evidence="2">Belongs to the krueppel C2H2-type zinc-finger protein family.</text>
</comment>
<feature type="compositionally biased region" description="Polar residues" evidence="11">
    <location>
        <begin position="115"/>
        <end position="125"/>
    </location>
</feature>
<evidence type="ECO:0000256" key="1">
    <source>
        <dbReference type="ARBA" id="ARBA00004123"/>
    </source>
</evidence>
<dbReference type="GO" id="GO:0000978">
    <property type="term" value="F:RNA polymerase II cis-regulatory region sequence-specific DNA binding"/>
    <property type="evidence" value="ECO:0007669"/>
    <property type="project" value="TreeGrafter"/>
</dbReference>
<proteinExistence type="inferred from homology"/>
<name>A0AAW0S9L1_SCYPA</name>
<feature type="domain" description="C2H2-type" evidence="12">
    <location>
        <begin position="446"/>
        <end position="468"/>
    </location>
</feature>
<comment type="subcellular location">
    <subcellularLocation>
        <location evidence="1">Nucleus</location>
    </subcellularLocation>
</comment>
<accession>A0AAW0S9L1</accession>
<dbReference type="InterPro" id="IPR036236">
    <property type="entry name" value="Znf_C2H2_sf"/>
</dbReference>
<keyword evidence="6" id="KW-0862">Zinc</keyword>
<feature type="domain" description="C2H2-type" evidence="12">
    <location>
        <begin position="332"/>
        <end position="359"/>
    </location>
</feature>
<dbReference type="FunFam" id="3.30.160.60:FF:000671">
    <property type="entry name" value="Zinc finger protein 26"/>
    <property type="match status" value="1"/>
</dbReference>
<dbReference type="Gene3D" id="3.30.160.60">
    <property type="entry name" value="Classic Zinc Finger"/>
    <property type="match status" value="6"/>
</dbReference>
<organism evidence="13 14">
    <name type="scientific">Scylla paramamosain</name>
    <name type="common">Mud crab</name>
    <dbReference type="NCBI Taxonomy" id="85552"/>
    <lineage>
        <taxon>Eukaryota</taxon>
        <taxon>Metazoa</taxon>
        <taxon>Ecdysozoa</taxon>
        <taxon>Arthropoda</taxon>
        <taxon>Crustacea</taxon>
        <taxon>Multicrustacea</taxon>
        <taxon>Malacostraca</taxon>
        <taxon>Eumalacostraca</taxon>
        <taxon>Eucarida</taxon>
        <taxon>Decapoda</taxon>
        <taxon>Pleocyemata</taxon>
        <taxon>Brachyura</taxon>
        <taxon>Eubrachyura</taxon>
        <taxon>Portunoidea</taxon>
        <taxon>Portunidae</taxon>
        <taxon>Portuninae</taxon>
        <taxon>Scylla</taxon>
    </lineage>
</organism>
<keyword evidence="4" id="KW-0677">Repeat</keyword>
<dbReference type="SMART" id="SM00355">
    <property type="entry name" value="ZnF_C2H2"/>
    <property type="match status" value="9"/>
</dbReference>
<evidence type="ECO:0000259" key="12">
    <source>
        <dbReference type="PROSITE" id="PS50157"/>
    </source>
</evidence>
<feature type="domain" description="C2H2-type" evidence="12">
    <location>
        <begin position="360"/>
        <end position="388"/>
    </location>
</feature>
<dbReference type="PROSITE" id="PS50157">
    <property type="entry name" value="ZINC_FINGER_C2H2_2"/>
    <property type="match status" value="7"/>
</dbReference>
<dbReference type="GO" id="GO:0003700">
    <property type="term" value="F:DNA-binding transcription factor activity"/>
    <property type="evidence" value="ECO:0007669"/>
    <property type="project" value="TreeGrafter"/>
</dbReference>
<dbReference type="GO" id="GO:0006357">
    <property type="term" value="P:regulation of transcription by RNA polymerase II"/>
    <property type="evidence" value="ECO:0007669"/>
    <property type="project" value="TreeGrafter"/>
</dbReference>
<sequence length="829" mass="89823">MSSTRAELYAVLEALHIVAPLHKDVLFFVDSQAALYALQSTSPMDCDLINKCLDLIHALEVVERLFGNTTVHWPCGAPQSLVVAGMGVEDLASIPQEAKSNGSGPVTPPPPGSTHNTGQKGSTEDTPGVPSGAVCLTCGSPGACVSVYSRVDNVEPLLSLLGHTLRRPAGDIALHSDVVCGRCHAHFRLMHRLMSRLARLARQTTLGFNRTARWFTRQQQQQQQQQQLEEEEKCLLVVDGAGVDGSAGGIVGRALAMAGSAGARQARPGRGSSAERRFECPVCSKKFVAYSHRVEHMLVHTGERAFQCGDCGFQASTKSNLARHRQRHSQESRCHLCGKTLANKFSLKEHLRTHSEERPHRCGQCGKAFLRRRELRVHERGHGMGEAPCHECPECHKTFALRSRLARHSLVHRQDKQFVCGVCKKEFSRKDDLKCHERVHTGEKPYSCHHCGRAFRYASNCRSHMRMHQRLGLACRHCNMTFPTQGKYATHLKSRNHRRRCEAEEAEAVEEEVDEGMTGVVDVPEVSCGVCGMAFETLDQLSAHTLASHITTPMLPDAADTSIIISGMGVDGGDRVVSFSQLEGVSVVVEVDRDATPLPMPLPHPSPPSTALLASDEEPPPPSPALLPFTQVGEGVGGTILASLADGDEMVVCTREEEEMGAGHHAITAPITTAVTTAVTAAVTATTTTYSNTSTITTTVSPPLQQQTVTILNPVFKLADWDPNDIAQEHAQLSGQVLLPSAAGNASVVFVFPESVASGEECGEDTSPTTDHAGVRQQPDMLLSEGSQHISPMPVSTVSKECISVLPESSVELQLQVTLRNRLNFHVNG</sequence>
<dbReference type="AlphaFoldDB" id="A0AAW0S9L1"/>
<evidence type="ECO:0000256" key="10">
    <source>
        <dbReference type="PROSITE-ProRule" id="PRU00042"/>
    </source>
</evidence>
<reference evidence="13 14" key="1">
    <citation type="submission" date="2023-03" db="EMBL/GenBank/DDBJ databases">
        <title>High-quality genome of Scylla paramamosain provides insights in environmental adaptation.</title>
        <authorList>
            <person name="Zhang L."/>
        </authorList>
    </citation>
    <scope>NUCLEOTIDE SEQUENCE [LARGE SCALE GENOMIC DNA]</scope>
    <source>
        <strain evidence="13">LZ_2023a</strain>
        <tissue evidence="13">Muscle</tissue>
    </source>
</reference>
<evidence type="ECO:0000256" key="6">
    <source>
        <dbReference type="ARBA" id="ARBA00022833"/>
    </source>
</evidence>
<dbReference type="PANTHER" id="PTHR24390">
    <property type="entry name" value="ZINC FINGER PROTEIN"/>
    <property type="match status" value="1"/>
</dbReference>
<evidence type="ECO:0000256" key="4">
    <source>
        <dbReference type="ARBA" id="ARBA00022737"/>
    </source>
</evidence>
<keyword evidence="8" id="KW-0804">Transcription</keyword>
<dbReference type="InterPro" id="IPR036397">
    <property type="entry name" value="RNaseH_sf"/>
</dbReference>
<keyword evidence="3" id="KW-0479">Metal-binding</keyword>
<feature type="domain" description="C2H2-type" evidence="12">
    <location>
        <begin position="418"/>
        <end position="445"/>
    </location>
</feature>
<dbReference type="FunFam" id="3.30.160.60:FF:000188">
    <property type="entry name" value="Zinc finger protein 787"/>
    <property type="match status" value="1"/>
</dbReference>
<keyword evidence="9" id="KW-0539">Nucleus</keyword>
<keyword evidence="7" id="KW-0238">DNA-binding</keyword>
<evidence type="ECO:0000256" key="3">
    <source>
        <dbReference type="ARBA" id="ARBA00022723"/>
    </source>
</evidence>